<keyword evidence="10" id="KW-0067">ATP-binding</keyword>
<dbReference type="InterPro" id="IPR001048">
    <property type="entry name" value="Asp/Glu/Uridylate_kinase"/>
</dbReference>
<dbReference type="Proteomes" id="UP000054498">
    <property type="component" value="Unassembled WGS sequence"/>
</dbReference>
<dbReference type="PANTHER" id="PTHR42833:SF4">
    <property type="entry name" value="URIDYLATE KINASE PUMPKIN, CHLOROPLASTIC"/>
    <property type="match status" value="1"/>
</dbReference>
<evidence type="ECO:0000256" key="8">
    <source>
        <dbReference type="ARBA" id="ARBA00022741"/>
    </source>
</evidence>
<evidence type="ECO:0000256" key="10">
    <source>
        <dbReference type="ARBA" id="ARBA00022840"/>
    </source>
</evidence>
<evidence type="ECO:0000256" key="12">
    <source>
        <dbReference type="ARBA" id="ARBA00032092"/>
    </source>
</evidence>
<evidence type="ECO:0000256" key="1">
    <source>
        <dbReference type="ARBA" id="ARBA00004496"/>
    </source>
</evidence>
<comment type="pathway">
    <text evidence="2">Pyrimidine metabolism; CTP biosynthesis via de novo pathway; UDP from UMP (UMPK route): step 1/1.</text>
</comment>
<dbReference type="NCBIfam" id="TIGR02075">
    <property type="entry name" value="pyrH_bact"/>
    <property type="match status" value="1"/>
</dbReference>
<dbReference type="STRING" id="145388.A0A0D2KWU9"/>
<dbReference type="PANTHER" id="PTHR42833">
    <property type="entry name" value="URIDYLATE KINASE"/>
    <property type="match status" value="1"/>
</dbReference>
<evidence type="ECO:0000256" key="2">
    <source>
        <dbReference type="ARBA" id="ARBA00004791"/>
    </source>
</evidence>
<accession>A0A0D2KWU9</accession>
<reference evidence="15 16" key="1">
    <citation type="journal article" date="2013" name="BMC Genomics">
        <title>Reconstruction of the lipid metabolism for the microalga Monoraphidium neglectum from its genome sequence reveals characteristics suitable for biofuel production.</title>
        <authorList>
            <person name="Bogen C."/>
            <person name="Al-Dilaimi A."/>
            <person name="Albersmeier A."/>
            <person name="Wichmann J."/>
            <person name="Grundmann M."/>
            <person name="Rupp O."/>
            <person name="Lauersen K.J."/>
            <person name="Blifernez-Klassen O."/>
            <person name="Kalinowski J."/>
            <person name="Goesmann A."/>
            <person name="Mussgnug J.H."/>
            <person name="Kruse O."/>
        </authorList>
    </citation>
    <scope>NUCLEOTIDE SEQUENCE [LARGE SCALE GENOMIC DNA]</scope>
    <source>
        <strain evidence="15 16">SAG 48.87</strain>
    </source>
</reference>
<evidence type="ECO:0000259" key="14">
    <source>
        <dbReference type="Pfam" id="PF00696"/>
    </source>
</evidence>
<evidence type="ECO:0000256" key="7">
    <source>
        <dbReference type="ARBA" id="ARBA00022679"/>
    </source>
</evidence>
<keyword evidence="8" id="KW-0547">Nucleotide-binding</keyword>
<keyword evidence="16" id="KW-1185">Reference proteome</keyword>
<organism evidence="15 16">
    <name type="scientific">Monoraphidium neglectum</name>
    <dbReference type="NCBI Taxonomy" id="145388"/>
    <lineage>
        <taxon>Eukaryota</taxon>
        <taxon>Viridiplantae</taxon>
        <taxon>Chlorophyta</taxon>
        <taxon>core chlorophytes</taxon>
        <taxon>Chlorophyceae</taxon>
        <taxon>CS clade</taxon>
        <taxon>Sphaeropleales</taxon>
        <taxon>Selenastraceae</taxon>
        <taxon>Monoraphidium</taxon>
    </lineage>
</organism>
<gene>
    <name evidence="15" type="ORF">MNEG_8232</name>
</gene>
<dbReference type="GO" id="GO:0033862">
    <property type="term" value="F:UMP kinase activity"/>
    <property type="evidence" value="ECO:0007669"/>
    <property type="project" value="UniProtKB-EC"/>
</dbReference>
<protein>
    <recommendedName>
        <fullName evidence="5">Uridylate kinase</fullName>
        <ecNumber evidence="4">2.7.4.22</ecNumber>
    </recommendedName>
    <alternativeName>
        <fullName evidence="12">Uridine monophosphate kinase</fullName>
    </alternativeName>
</protein>
<comment type="subcellular location">
    <subcellularLocation>
        <location evidence="1">Cytoplasm</location>
    </subcellularLocation>
</comment>
<dbReference type="GO" id="GO:0005524">
    <property type="term" value="F:ATP binding"/>
    <property type="evidence" value="ECO:0007669"/>
    <property type="project" value="UniProtKB-KW"/>
</dbReference>
<evidence type="ECO:0000313" key="15">
    <source>
        <dbReference type="EMBL" id="KIY99728.1"/>
    </source>
</evidence>
<dbReference type="EMBL" id="KK101759">
    <property type="protein sequence ID" value="KIY99728.1"/>
    <property type="molecule type" value="Genomic_DNA"/>
</dbReference>
<dbReference type="KEGG" id="mng:MNEG_8232"/>
<dbReference type="Pfam" id="PF00696">
    <property type="entry name" value="AA_kinase"/>
    <property type="match status" value="1"/>
</dbReference>
<name>A0A0D2KWU9_9CHLO</name>
<evidence type="ECO:0000256" key="13">
    <source>
        <dbReference type="ARBA" id="ARBA00047767"/>
    </source>
</evidence>
<evidence type="ECO:0000256" key="4">
    <source>
        <dbReference type="ARBA" id="ARBA00012899"/>
    </source>
</evidence>
<evidence type="ECO:0000256" key="9">
    <source>
        <dbReference type="ARBA" id="ARBA00022777"/>
    </source>
</evidence>
<evidence type="ECO:0000256" key="11">
    <source>
        <dbReference type="ARBA" id="ARBA00022975"/>
    </source>
</evidence>
<dbReference type="GeneID" id="25741108"/>
<dbReference type="FunFam" id="3.40.1160.10:FF:000001">
    <property type="entry name" value="Uridylate kinase"/>
    <property type="match status" value="1"/>
</dbReference>
<evidence type="ECO:0000256" key="6">
    <source>
        <dbReference type="ARBA" id="ARBA00022490"/>
    </source>
</evidence>
<dbReference type="SUPFAM" id="SSF53633">
    <property type="entry name" value="Carbamate kinase-like"/>
    <property type="match status" value="1"/>
</dbReference>
<dbReference type="InterPro" id="IPR015963">
    <property type="entry name" value="Uridylate_kinase_bac"/>
</dbReference>
<dbReference type="Gene3D" id="3.40.1160.10">
    <property type="entry name" value="Acetylglutamate kinase-like"/>
    <property type="match status" value="1"/>
</dbReference>
<dbReference type="GO" id="GO:0044210">
    <property type="term" value="P:'de novo' CTP biosynthetic process"/>
    <property type="evidence" value="ECO:0007669"/>
    <property type="project" value="UniProtKB-UniPathway"/>
</dbReference>
<dbReference type="InterPro" id="IPR011817">
    <property type="entry name" value="Uridylate_kinase"/>
</dbReference>
<dbReference type="PIRSF" id="PIRSF005650">
    <property type="entry name" value="Uridylate_kin"/>
    <property type="match status" value="1"/>
</dbReference>
<keyword evidence="9 15" id="KW-0418">Kinase</keyword>
<keyword evidence="6" id="KW-0963">Cytoplasm</keyword>
<evidence type="ECO:0000256" key="3">
    <source>
        <dbReference type="ARBA" id="ARBA00007614"/>
    </source>
</evidence>
<dbReference type="GO" id="GO:0006225">
    <property type="term" value="P:UDP biosynthetic process"/>
    <property type="evidence" value="ECO:0007669"/>
    <property type="project" value="TreeGrafter"/>
</dbReference>
<evidence type="ECO:0000256" key="5">
    <source>
        <dbReference type="ARBA" id="ARBA00016403"/>
    </source>
</evidence>
<dbReference type="InterPro" id="IPR036393">
    <property type="entry name" value="AceGlu_kinase-like_sf"/>
</dbReference>
<comment type="similarity">
    <text evidence="3">Belongs to the UMP kinase family.</text>
</comment>
<dbReference type="OrthoDB" id="409889at2759"/>
<dbReference type="CDD" id="cd04254">
    <property type="entry name" value="AAK_UMPK-PyrH-Ec"/>
    <property type="match status" value="1"/>
</dbReference>
<dbReference type="AlphaFoldDB" id="A0A0D2KWU9"/>
<keyword evidence="11" id="KW-0665">Pyrimidine biosynthesis</keyword>
<evidence type="ECO:0000313" key="16">
    <source>
        <dbReference type="Proteomes" id="UP000054498"/>
    </source>
</evidence>
<comment type="catalytic activity">
    <reaction evidence="13">
        <text>UMP + ATP = UDP + ADP</text>
        <dbReference type="Rhea" id="RHEA:24400"/>
        <dbReference type="ChEBI" id="CHEBI:30616"/>
        <dbReference type="ChEBI" id="CHEBI:57865"/>
        <dbReference type="ChEBI" id="CHEBI:58223"/>
        <dbReference type="ChEBI" id="CHEBI:456216"/>
        <dbReference type="EC" id="2.7.4.22"/>
    </reaction>
</comment>
<dbReference type="RefSeq" id="XP_013898748.1">
    <property type="nucleotide sequence ID" value="XM_014043294.1"/>
</dbReference>
<proteinExistence type="inferred from homology"/>
<sequence length="266" mass="28501">MYDALRQRQSASLAGQAVGTPKFKRIMLKVSGEALAGSRGFGLDPSVLESIAAEVQQAHSRGIQVAITIGGGNYWRGQQAWEGIERATADYVGMLATVMNAMCMQAALEKLGVPTRVQTAIEMKEVAEPYIRRRAIRHLEAGRVVVFGAGTGNPYFTTDTAAALRAAEMNAEVFLKATKVDGVYTCDPVKHPDTARRYDRLSYRRVAQEGLQVMDETAITLCKENSIPVIVFNALAPGNILRAAMGEDVGTVVGEAEGEAPALGGV</sequence>
<keyword evidence="7 15" id="KW-0808">Transferase</keyword>
<dbReference type="EC" id="2.7.4.22" evidence="4"/>
<dbReference type="GO" id="GO:0005737">
    <property type="term" value="C:cytoplasm"/>
    <property type="evidence" value="ECO:0007669"/>
    <property type="project" value="UniProtKB-SubCell"/>
</dbReference>
<dbReference type="HAMAP" id="MF_01220_B">
    <property type="entry name" value="PyrH_B"/>
    <property type="match status" value="1"/>
</dbReference>
<dbReference type="UniPathway" id="UPA00159">
    <property type="reaction ID" value="UER00275"/>
</dbReference>
<feature type="domain" description="Aspartate/glutamate/uridylate kinase" evidence="14">
    <location>
        <begin position="24"/>
        <end position="233"/>
    </location>
</feature>